<evidence type="ECO:0000256" key="2">
    <source>
        <dbReference type="SAM" id="MobiDB-lite"/>
    </source>
</evidence>
<evidence type="ECO:0000313" key="3">
    <source>
        <dbReference type="EMBL" id="KAG2178136.1"/>
    </source>
</evidence>
<reference evidence="3" key="1">
    <citation type="submission" date="2020-12" db="EMBL/GenBank/DDBJ databases">
        <title>Metabolic potential, ecology and presence of endohyphal bacteria is reflected in genomic diversity of Mucoromycotina.</title>
        <authorList>
            <person name="Muszewska A."/>
            <person name="Okrasinska A."/>
            <person name="Steczkiewicz K."/>
            <person name="Drgas O."/>
            <person name="Orlowska M."/>
            <person name="Perlinska-Lenart U."/>
            <person name="Aleksandrzak-Piekarczyk T."/>
            <person name="Szatraj K."/>
            <person name="Zielenkiewicz U."/>
            <person name="Pilsyk S."/>
            <person name="Malc E."/>
            <person name="Mieczkowski P."/>
            <person name="Kruszewska J.S."/>
            <person name="Biernat P."/>
            <person name="Pawlowska J."/>
        </authorList>
    </citation>
    <scope>NUCLEOTIDE SEQUENCE</scope>
    <source>
        <strain evidence="3">WA0000067209</strain>
    </source>
</reference>
<feature type="coiled-coil region" evidence="1">
    <location>
        <begin position="394"/>
        <end position="487"/>
    </location>
</feature>
<organism evidence="3 4">
    <name type="scientific">Mortierella isabellina</name>
    <name type="common">Filamentous fungus</name>
    <name type="synonym">Umbelopsis isabellina</name>
    <dbReference type="NCBI Taxonomy" id="91625"/>
    <lineage>
        <taxon>Eukaryota</taxon>
        <taxon>Fungi</taxon>
        <taxon>Fungi incertae sedis</taxon>
        <taxon>Mucoromycota</taxon>
        <taxon>Mucoromycotina</taxon>
        <taxon>Umbelopsidomycetes</taxon>
        <taxon>Umbelopsidales</taxon>
        <taxon>Umbelopsidaceae</taxon>
        <taxon>Umbelopsis</taxon>
    </lineage>
</organism>
<keyword evidence="1" id="KW-0175">Coiled coil</keyword>
<evidence type="ECO:0000256" key="1">
    <source>
        <dbReference type="SAM" id="Coils"/>
    </source>
</evidence>
<feature type="compositionally biased region" description="Basic and acidic residues" evidence="2">
    <location>
        <begin position="574"/>
        <end position="585"/>
    </location>
</feature>
<evidence type="ECO:0000313" key="4">
    <source>
        <dbReference type="Proteomes" id="UP000654370"/>
    </source>
</evidence>
<feature type="compositionally biased region" description="Polar residues" evidence="2">
    <location>
        <begin position="591"/>
        <end position="631"/>
    </location>
</feature>
<accession>A0A8H7PQB9</accession>
<dbReference type="OrthoDB" id="2403244at2759"/>
<name>A0A8H7PQB9_MORIS</name>
<gene>
    <name evidence="3" type="ORF">INT43_003389</name>
</gene>
<dbReference type="InterPro" id="IPR027417">
    <property type="entry name" value="P-loop_NTPase"/>
</dbReference>
<feature type="coiled-coil region" evidence="1">
    <location>
        <begin position="309"/>
        <end position="336"/>
    </location>
</feature>
<feature type="coiled-coil region" evidence="1">
    <location>
        <begin position="221"/>
        <end position="276"/>
    </location>
</feature>
<feature type="region of interest" description="Disordered" evidence="2">
    <location>
        <begin position="489"/>
        <end position="517"/>
    </location>
</feature>
<feature type="region of interest" description="Disordered" evidence="2">
    <location>
        <begin position="672"/>
        <end position="711"/>
    </location>
</feature>
<keyword evidence="4" id="KW-1185">Reference proteome</keyword>
<dbReference type="SUPFAM" id="SSF52540">
    <property type="entry name" value="P-loop containing nucleoside triphosphate hydrolases"/>
    <property type="match status" value="1"/>
</dbReference>
<dbReference type="AlphaFoldDB" id="A0A8H7PQB9"/>
<dbReference type="EMBL" id="JAEPQZ010000008">
    <property type="protein sequence ID" value="KAG2178136.1"/>
    <property type="molecule type" value="Genomic_DNA"/>
</dbReference>
<comment type="caution">
    <text evidence="3">The sequence shown here is derived from an EMBL/GenBank/DDBJ whole genome shotgun (WGS) entry which is preliminary data.</text>
</comment>
<protein>
    <submittedName>
        <fullName evidence="3">Uncharacterized protein</fullName>
    </submittedName>
</protein>
<dbReference type="Proteomes" id="UP000654370">
    <property type="component" value="Unassembled WGS sequence"/>
</dbReference>
<feature type="compositionally biased region" description="Polar residues" evidence="2">
    <location>
        <begin position="683"/>
        <end position="693"/>
    </location>
</feature>
<sequence>MQRLDEYRSKKGEVKLNIEYAYLGITDDCCYDLRSDRRLKNDIILDNGIDTVIKPVDNVDLIWDRVKLGSKFPFVLKVRLSDNARFLGNFVITDLLTTRFVASSTRTKDGYAFHESCSRLRETVRLIATSNHMGLIPSDACVLTKALAQYLSGMSRMNAFIHVEEYPETALEETLSALDFAQHLQQITCRSLRNVVDLRVADSGSKAEYYKDRFYRAQALVNKMETRCEELQSELQESKKTLQSTSNLEADIKHDLENSATINAELQSRNRSLELETEYLKHHVELFKAEFQDQIRQLQTEAGMLKHSQRRAICEAEDLEEEVKEKEQIIMELTATLKTRAQQVEDLEIFQKQAKLLLNENDGKYAKMVRFYERKEADFMEQMQHEKFKWSEKRSIMQSKIDNLQHELEKSRDQNFKAQQDKMNWISNQEKLQAQLTQLMEEAKAATTRSNSVAGDNMNAAVTIQDISNLRFELERQAKELEGYKAQINPVETTTGGKSAREQREIPQTTSELPSYAKQHEVPELEHVQHSIAQASQMQGSDTEDSAPVMVAKENIQPTVVNQQDRSNESAPKINKDKEKADKSSNKRAKISSSQVKYTSTESQTTATKSIALETTTDNAPPPASTKTKQAGNVHEPTTDAFQDNVGRARVLSPELLVYPTPKQTEPLSAAIASTGAKPTKAINPTKTPLQEESTAKSSRKKRKLGSRKTITAEEQKALIEFKIIPEE</sequence>
<feature type="region of interest" description="Disordered" evidence="2">
    <location>
        <begin position="557"/>
        <end position="640"/>
    </location>
</feature>
<proteinExistence type="predicted"/>
<feature type="compositionally biased region" description="Basic residues" evidence="2">
    <location>
        <begin position="698"/>
        <end position="707"/>
    </location>
</feature>